<protein>
    <submittedName>
        <fullName evidence="2">Uncharacterized protein</fullName>
    </submittedName>
</protein>
<proteinExistence type="predicted"/>
<sequence>MKSFSQGQTWSESMRTYRQVEQSEPVDCRPPTYRPPPQIMNPITHQFYDKKNEQIYNDNKVKYETQILNAARDKQMRQNSTFDFVTQSDHYHKISPPPIKAKLANYDFQQPHVKPPNYTQHVPVQRNHNQRKSDNLASTFTNTVIKNQPLFGGKNRDFAHTGGKKIHEEPNNFELGYDERQVGTKNIQKTSSKKMFNTYKKTELGYFD</sequence>
<organism evidence="2 3">
    <name type="scientific">Hexamita inflata</name>
    <dbReference type="NCBI Taxonomy" id="28002"/>
    <lineage>
        <taxon>Eukaryota</taxon>
        <taxon>Metamonada</taxon>
        <taxon>Diplomonadida</taxon>
        <taxon>Hexamitidae</taxon>
        <taxon>Hexamitinae</taxon>
        <taxon>Hexamita</taxon>
    </lineage>
</organism>
<name>A0ABP1H707_9EUKA</name>
<evidence type="ECO:0000256" key="1">
    <source>
        <dbReference type="SAM" id="MobiDB-lite"/>
    </source>
</evidence>
<comment type="caution">
    <text evidence="2">The sequence shown here is derived from an EMBL/GenBank/DDBJ whole genome shotgun (WGS) entry which is preliminary data.</text>
</comment>
<dbReference type="EMBL" id="CAXDID020000021">
    <property type="protein sequence ID" value="CAL5987705.1"/>
    <property type="molecule type" value="Genomic_DNA"/>
</dbReference>
<reference evidence="2 3" key="1">
    <citation type="submission" date="2024-07" db="EMBL/GenBank/DDBJ databases">
        <authorList>
            <person name="Akdeniz Z."/>
        </authorList>
    </citation>
    <scope>NUCLEOTIDE SEQUENCE [LARGE SCALE GENOMIC DNA]</scope>
</reference>
<dbReference type="Proteomes" id="UP001642409">
    <property type="component" value="Unassembled WGS sequence"/>
</dbReference>
<evidence type="ECO:0000313" key="3">
    <source>
        <dbReference type="Proteomes" id="UP001642409"/>
    </source>
</evidence>
<accession>A0ABP1H707</accession>
<keyword evidence="3" id="KW-1185">Reference proteome</keyword>
<feature type="region of interest" description="Disordered" evidence="1">
    <location>
        <begin position="1"/>
        <end position="40"/>
    </location>
</feature>
<evidence type="ECO:0000313" key="2">
    <source>
        <dbReference type="EMBL" id="CAL5987705.1"/>
    </source>
</evidence>
<gene>
    <name evidence="2" type="ORF">HINF_LOCUS10026</name>
</gene>
<feature type="compositionally biased region" description="Polar residues" evidence="1">
    <location>
        <begin position="1"/>
        <end position="22"/>
    </location>
</feature>